<dbReference type="InterPro" id="IPR025924">
    <property type="entry name" value="YHYH_dom"/>
</dbReference>
<sequence>MELKTVLIAAISVIVLTNCGTSSKSKNQEENETSDKIEQTNTDERPERPDRPERGDRPEQGEGRRKYEKVETAQGKKTPVSAFDEFNPNSVTVSFDGDEITIESKGHPNHTTPYWQETDSLYIKPVIAVAQTPGRIGSERDRSFTLTVSNAPGLAVKSTSTGLGAIGISVTGVPIFNDSEGPGRPLEEEIAETFDYAGGHVGPSGYHYHTEAKDVPENTMLSHNDKKLVGIMADGFLIYGRKDFDDSYPTDLDASGGHFGVTPHSNGEKIYHYHIINEYYVGNLIVLFGGDFMGSPTNIL</sequence>
<dbReference type="RefSeq" id="WP_083332323.1">
    <property type="nucleotide sequence ID" value="NZ_FNBD01000029.1"/>
</dbReference>
<feature type="compositionally biased region" description="Basic and acidic residues" evidence="1">
    <location>
        <begin position="26"/>
        <end position="71"/>
    </location>
</feature>
<dbReference type="Pfam" id="PF14240">
    <property type="entry name" value="YHYH"/>
    <property type="match status" value="1"/>
</dbReference>
<gene>
    <name evidence="3" type="ORF">SAMN04487992_1297</name>
</gene>
<feature type="region of interest" description="Disordered" evidence="1">
    <location>
        <begin position="22"/>
        <end position="87"/>
    </location>
</feature>
<dbReference type="EMBL" id="FNBD01000029">
    <property type="protein sequence ID" value="SDF56393.1"/>
    <property type="molecule type" value="Genomic_DNA"/>
</dbReference>
<dbReference type="Proteomes" id="UP000182114">
    <property type="component" value="Unassembled WGS sequence"/>
</dbReference>
<keyword evidence="4" id="KW-1185">Reference proteome</keyword>
<reference evidence="4" key="1">
    <citation type="submission" date="2016-10" db="EMBL/GenBank/DDBJ databases">
        <authorList>
            <person name="Varghese N."/>
            <person name="Submissions S."/>
        </authorList>
    </citation>
    <scope>NUCLEOTIDE SEQUENCE [LARGE SCALE GENOMIC DNA]</scope>
    <source>
        <strain evidence="4">DSM 24729</strain>
    </source>
</reference>
<dbReference type="AlphaFoldDB" id="A0A1G7M3Y5"/>
<accession>A0A1G7M3Y5</accession>
<evidence type="ECO:0000256" key="1">
    <source>
        <dbReference type="SAM" id="MobiDB-lite"/>
    </source>
</evidence>
<organism evidence="3 4">
    <name type="scientific">Cellulophaga baltica</name>
    <dbReference type="NCBI Taxonomy" id="76594"/>
    <lineage>
        <taxon>Bacteria</taxon>
        <taxon>Pseudomonadati</taxon>
        <taxon>Bacteroidota</taxon>
        <taxon>Flavobacteriia</taxon>
        <taxon>Flavobacteriales</taxon>
        <taxon>Flavobacteriaceae</taxon>
        <taxon>Cellulophaga</taxon>
    </lineage>
</organism>
<evidence type="ECO:0000313" key="3">
    <source>
        <dbReference type="EMBL" id="SDF56393.1"/>
    </source>
</evidence>
<proteinExistence type="predicted"/>
<evidence type="ECO:0000259" key="2">
    <source>
        <dbReference type="Pfam" id="PF14240"/>
    </source>
</evidence>
<feature type="domain" description="YHYH" evidence="2">
    <location>
        <begin position="147"/>
        <end position="246"/>
    </location>
</feature>
<evidence type="ECO:0000313" key="4">
    <source>
        <dbReference type="Proteomes" id="UP000182114"/>
    </source>
</evidence>
<protein>
    <submittedName>
        <fullName evidence="3">YHYH protein</fullName>
    </submittedName>
</protein>
<name>A0A1G7M3Y5_9FLAO</name>